<feature type="transmembrane region" description="Helical" evidence="7">
    <location>
        <begin position="34"/>
        <end position="54"/>
    </location>
</feature>
<evidence type="ECO:0000256" key="3">
    <source>
        <dbReference type="ARBA" id="ARBA00022692"/>
    </source>
</evidence>
<feature type="transmembrane region" description="Helical" evidence="7">
    <location>
        <begin position="172"/>
        <end position="194"/>
    </location>
</feature>
<evidence type="ECO:0000256" key="4">
    <source>
        <dbReference type="ARBA" id="ARBA00022989"/>
    </source>
</evidence>
<evidence type="ECO:0000256" key="6">
    <source>
        <dbReference type="SAM" id="MobiDB-lite"/>
    </source>
</evidence>
<dbReference type="Proteomes" id="UP000003704">
    <property type="component" value="Unassembled WGS sequence"/>
</dbReference>
<comment type="similarity">
    <text evidence="2">Belongs to the autoinducer-2 exporter (AI-2E) (TC 2.A.86) family.</text>
</comment>
<dbReference type="OrthoDB" id="5761230at2"/>
<feature type="transmembrane region" description="Helical" evidence="7">
    <location>
        <begin position="60"/>
        <end position="79"/>
    </location>
</feature>
<dbReference type="STRING" id="1172194.WQQ_25860"/>
<reference evidence="8 9" key="1">
    <citation type="journal article" date="2012" name="J. Bacteriol.">
        <title>Genome Sequence of n-Alkane-Degrading Hydrocarboniphaga effusa Strain AP103T (ATCC BAA-332T).</title>
        <authorList>
            <person name="Chang H.K."/>
            <person name="Zylstra G.J."/>
            <person name="Chae J.C."/>
        </authorList>
    </citation>
    <scope>NUCLEOTIDE SEQUENCE [LARGE SCALE GENOMIC DNA]</scope>
    <source>
        <strain evidence="8 9">AP103</strain>
    </source>
</reference>
<evidence type="ECO:0000256" key="5">
    <source>
        <dbReference type="ARBA" id="ARBA00023136"/>
    </source>
</evidence>
<protein>
    <recommendedName>
        <fullName evidence="10">Permease</fullName>
    </recommendedName>
</protein>
<dbReference type="GO" id="GO:0016020">
    <property type="term" value="C:membrane"/>
    <property type="evidence" value="ECO:0007669"/>
    <property type="project" value="UniProtKB-SubCell"/>
</dbReference>
<comment type="subcellular location">
    <subcellularLocation>
        <location evidence="1">Membrane</location>
        <topology evidence="1">Multi-pass membrane protein</topology>
    </subcellularLocation>
</comment>
<gene>
    <name evidence="8" type="ORF">WQQ_25860</name>
</gene>
<accession>I7ZAY7</accession>
<dbReference type="RefSeq" id="WP_007185529.1">
    <property type="nucleotide sequence ID" value="NZ_AKGD01000002.1"/>
</dbReference>
<sequence length="377" mass="39983">MSASTGSVTQSASPVSSGEPLALDRRRDSSTASAIAVVNHTLVVVLAIAALVAALLTLKLVVMSALIGLGIGVLLAPPLQGFQRRFHLPKAAGAAVVLLVTVLAVGGVGYGIFYIADAQITSLSERMPQLIERLQAITNGVAARYPWIGDRAESFNVADTARTVGEKVFLGAWSSFGLLGGLVFAFVIGLYTAVESETYYRAALQSLPSRHREAAASFLQESARTLRNWFRAQLTDMAIIGSLTAVGLWIVGADYWLLFGLLTGLLGIIPYVGIAIVVTFSGLVTLASDPSRLPWVLGVFVATQQLEGHLILPLVMSGRASLPAVPLLVFMLVLGSWGGLLGVLMAPPVFALLLLAYKRFYLPRMERDRSPPQAASA</sequence>
<dbReference type="AlphaFoldDB" id="I7ZAY7"/>
<feature type="transmembrane region" description="Helical" evidence="7">
    <location>
        <begin position="295"/>
        <end position="316"/>
    </location>
</feature>
<keyword evidence="5 7" id="KW-0472">Membrane</keyword>
<dbReference type="PANTHER" id="PTHR21716">
    <property type="entry name" value="TRANSMEMBRANE PROTEIN"/>
    <property type="match status" value="1"/>
</dbReference>
<keyword evidence="9" id="KW-1185">Reference proteome</keyword>
<evidence type="ECO:0000256" key="7">
    <source>
        <dbReference type="SAM" id="Phobius"/>
    </source>
</evidence>
<feature type="transmembrane region" description="Helical" evidence="7">
    <location>
        <begin position="257"/>
        <end position="283"/>
    </location>
</feature>
<keyword evidence="4 7" id="KW-1133">Transmembrane helix</keyword>
<feature type="region of interest" description="Disordered" evidence="6">
    <location>
        <begin position="1"/>
        <end position="22"/>
    </location>
</feature>
<organism evidence="8 9">
    <name type="scientific">Hydrocarboniphaga effusa AP103</name>
    <dbReference type="NCBI Taxonomy" id="1172194"/>
    <lineage>
        <taxon>Bacteria</taxon>
        <taxon>Pseudomonadati</taxon>
        <taxon>Pseudomonadota</taxon>
        <taxon>Gammaproteobacteria</taxon>
        <taxon>Nevskiales</taxon>
        <taxon>Nevskiaceae</taxon>
        <taxon>Hydrocarboniphaga</taxon>
    </lineage>
</organism>
<evidence type="ECO:0000313" key="8">
    <source>
        <dbReference type="EMBL" id="EIT69004.1"/>
    </source>
</evidence>
<dbReference type="EMBL" id="AKGD01000002">
    <property type="protein sequence ID" value="EIT69004.1"/>
    <property type="molecule type" value="Genomic_DNA"/>
</dbReference>
<evidence type="ECO:0008006" key="10">
    <source>
        <dbReference type="Google" id="ProtNLM"/>
    </source>
</evidence>
<evidence type="ECO:0000313" key="9">
    <source>
        <dbReference type="Proteomes" id="UP000003704"/>
    </source>
</evidence>
<feature type="compositionally biased region" description="Polar residues" evidence="6">
    <location>
        <begin position="1"/>
        <end position="16"/>
    </location>
</feature>
<dbReference type="GO" id="GO:0055085">
    <property type="term" value="P:transmembrane transport"/>
    <property type="evidence" value="ECO:0007669"/>
    <property type="project" value="TreeGrafter"/>
</dbReference>
<dbReference type="InterPro" id="IPR002549">
    <property type="entry name" value="AI-2E-like"/>
</dbReference>
<keyword evidence="3 7" id="KW-0812">Transmembrane</keyword>
<comment type="caution">
    <text evidence="8">The sequence shown here is derived from an EMBL/GenBank/DDBJ whole genome shotgun (WGS) entry which is preliminary data.</text>
</comment>
<evidence type="ECO:0000256" key="2">
    <source>
        <dbReference type="ARBA" id="ARBA00009773"/>
    </source>
</evidence>
<proteinExistence type="inferred from homology"/>
<evidence type="ECO:0000256" key="1">
    <source>
        <dbReference type="ARBA" id="ARBA00004141"/>
    </source>
</evidence>
<dbReference type="Pfam" id="PF01594">
    <property type="entry name" value="AI-2E_transport"/>
    <property type="match status" value="1"/>
</dbReference>
<name>I7ZAY7_9GAMM</name>
<feature type="transmembrane region" description="Helical" evidence="7">
    <location>
        <begin position="91"/>
        <end position="116"/>
    </location>
</feature>
<dbReference type="PANTHER" id="PTHR21716:SF62">
    <property type="entry name" value="TRANSPORT PROTEIN YDBI-RELATED"/>
    <property type="match status" value="1"/>
</dbReference>
<feature type="transmembrane region" description="Helical" evidence="7">
    <location>
        <begin position="234"/>
        <end position="251"/>
    </location>
</feature>
<feature type="transmembrane region" description="Helical" evidence="7">
    <location>
        <begin position="328"/>
        <end position="357"/>
    </location>
</feature>